<comment type="caution">
    <text evidence="2">The sequence shown here is derived from an EMBL/GenBank/DDBJ whole genome shotgun (WGS) entry which is preliminary data.</text>
</comment>
<name>A0AA88DGN8_FICCA</name>
<accession>A0AA88DGN8</accession>
<reference evidence="2" key="1">
    <citation type="submission" date="2023-07" db="EMBL/GenBank/DDBJ databases">
        <title>draft genome sequence of fig (Ficus carica).</title>
        <authorList>
            <person name="Takahashi T."/>
            <person name="Nishimura K."/>
        </authorList>
    </citation>
    <scope>NUCLEOTIDE SEQUENCE</scope>
</reference>
<sequence>MEFRQGNNHEVNAILSYATTESATRHSWSSGEKCKNDTQRAMQLSHGSHQISHKSSLGQPPTEGKPRLLSTNQSTPHGCLQLTSRSWGTRAAVSARLLCAFTTRDRLSQPGREFHATHNACASFLNNRWALPASTTQRSYRPRFPCTQSPFALWPHQHLLPI</sequence>
<evidence type="ECO:0000313" key="3">
    <source>
        <dbReference type="Proteomes" id="UP001187192"/>
    </source>
</evidence>
<evidence type="ECO:0000256" key="1">
    <source>
        <dbReference type="SAM" id="MobiDB-lite"/>
    </source>
</evidence>
<gene>
    <name evidence="2" type="ORF">TIFTF001_025507</name>
</gene>
<dbReference type="EMBL" id="BTGU01000063">
    <property type="protein sequence ID" value="GMN56396.1"/>
    <property type="molecule type" value="Genomic_DNA"/>
</dbReference>
<dbReference type="AlphaFoldDB" id="A0AA88DGN8"/>
<protein>
    <submittedName>
        <fullName evidence="2">Uncharacterized protein</fullName>
    </submittedName>
</protein>
<keyword evidence="3" id="KW-1185">Reference proteome</keyword>
<dbReference type="Proteomes" id="UP001187192">
    <property type="component" value="Unassembled WGS sequence"/>
</dbReference>
<evidence type="ECO:0000313" key="2">
    <source>
        <dbReference type="EMBL" id="GMN56396.1"/>
    </source>
</evidence>
<organism evidence="2 3">
    <name type="scientific">Ficus carica</name>
    <name type="common">Common fig</name>
    <dbReference type="NCBI Taxonomy" id="3494"/>
    <lineage>
        <taxon>Eukaryota</taxon>
        <taxon>Viridiplantae</taxon>
        <taxon>Streptophyta</taxon>
        <taxon>Embryophyta</taxon>
        <taxon>Tracheophyta</taxon>
        <taxon>Spermatophyta</taxon>
        <taxon>Magnoliopsida</taxon>
        <taxon>eudicotyledons</taxon>
        <taxon>Gunneridae</taxon>
        <taxon>Pentapetalae</taxon>
        <taxon>rosids</taxon>
        <taxon>fabids</taxon>
        <taxon>Rosales</taxon>
        <taxon>Moraceae</taxon>
        <taxon>Ficeae</taxon>
        <taxon>Ficus</taxon>
    </lineage>
</organism>
<feature type="compositionally biased region" description="Polar residues" evidence="1">
    <location>
        <begin position="39"/>
        <end position="59"/>
    </location>
</feature>
<feature type="region of interest" description="Disordered" evidence="1">
    <location>
        <begin position="26"/>
        <end position="75"/>
    </location>
</feature>
<proteinExistence type="predicted"/>